<keyword evidence="2" id="KW-1185">Reference proteome</keyword>
<dbReference type="EMBL" id="VEPZ02001143">
    <property type="protein sequence ID" value="KAE8691862.1"/>
    <property type="molecule type" value="Genomic_DNA"/>
</dbReference>
<proteinExistence type="predicted"/>
<organism evidence="1 2">
    <name type="scientific">Hibiscus syriacus</name>
    <name type="common">Rose of Sharon</name>
    <dbReference type="NCBI Taxonomy" id="106335"/>
    <lineage>
        <taxon>Eukaryota</taxon>
        <taxon>Viridiplantae</taxon>
        <taxon>Streptophyta</taxon>
        <taxon>Embryophyta</taxon>
        <taxon>Tracheophyta</taxon>
        <taxon>Spermatophyta</taxon>
        <taxon>Magnoliopsida</taxon>
        <taxon>eudicotyledons</taxon>
        <taxon>Gunneridae</taxon>
        <taxon>Pentapetalae</taxon>
        <taxon>rosids</taxon>
        <taxon>malvids</taxon>
        <taxon>Malvales</taxon>
        <taxon>Malvaceae</taxon>
        <taxon>Malvoideae</taxon>
        <taxon>Hibiscus</taxon>
    </lineage>
</organism>
<evidence type="ECO:0000313" key="1">
    <source>
        <dbReference type="EMBL" id="KAE8691862.1"/>
    </source>
</evidence>
<sequence length="256" mass="30080">MPCNVANELNKCIARFDWDLSNGNGIYWIKWEQLCKPKNRGGLGFFDLKLRNRLLLNKWPWRFGREPENLWRRVIAEKYGYDHRALVPSAPIGRNKSWIWSNITRPLSQPDDPFSDHLRVVLGDGNSIDFWNDSWTDCKSLKMAFPRIYAVAVNKSRKVADFVTIIDGKWSWNIDLKRSLFEWENQIWVSFLETISNTSNISNSTYEIRWECSENDFYLPKSYYELVTSPGSVEDKIGSLFGLNSLPRKWKHLFGN</sequence>
<comment type="caution">
    <text evidence="1">The sequence shown here is derived from an EMBL/GenBank/DDBJ whole genome shotgun (WGS) entry which is preliminary data.</text>
</comment>
<dbReference type="PANTHER" id="PTHR36617">
    <property type="entry name" value="PROTEIN, PUTATIVE-RELATED"/>
    <property type="match status" value="1"/>
</dbReference>
<evidence type="ECO:0000313" key="2">
    <source>
        <dbReference type="Proteomes" id="UP000436088"/>
    </source>
</evidence>
<accession>A0A6A2ZL35</accession>
<protein>
    <recommendedName>
        <fullName evidence="3">Reverse transcriptase zinc-binding domain-containing protein</fullName>
    </recommendedName>
</protein>
<dbReference type="AlphaFoldDB" id="A0A6A2ZL35"/>
<name>A0A6A2ZL35_HIBSY</name>
<dbReference type="Proteomes" id="UP000436088">
    <property type="component" value="Unassembled WGS sequence"/>
</dbReference>
<evidence type="ECO:0008006" key="3">
    <source>
        <dbReference type="Google" id="ProtNLM"/>
    </source>
</evidence>
<gene>
    <name evidence="1" type="ORF">F3Y22_tig00110865pilonHSYRG00168</name>
</gene>
<dbReference type="PANTHER" id="PTHR36617:SF5">
    <property type="entry name" value="OS05G0421675 PROTEIN"/>
    <property type="match status" value="1"/>
</dbReference>
<reference evidence="1" key="1">
    <citation type="submission" date="2019-09" db="EMBL/GenBank/DDBJ databases">
        <title>Draft genome information of white flower Hibiscus syriacus.</title>
        <authorList>
            <person name="Kim Y.-M."/>
        </authorList>
    </citation>
    <scope>NUCLEOTIDE SEQUENCE [LARGE SCALE GENOMIC DNA]</scope>
    <source>
        <strain evidence="1">YM2019G1</strain>
    </source>
</reference>